<evidence type="ECO:0000256" key="2">
    <source>
        <dbReference type="ARBA" id="ARBA00023008"/>
    </source>
</evidence>
<dbReference type="PANTHER" id="PTHR34883:SF20">
    <property type="entry name" value="PHYTOCYANIN DOMAIN-CONTAINING PROTEIN"/>
    <property type="match status" value="1"/>
</dbReference>
<reference evidence="6" key="1">
    <citation type="submission" date="2021-06" db="EMBL/GenBank/DDBJ databases">
        <authorList>
            <person name="Kallberg Y."/>
            <person name="Tangrot J."/>
            <person name="Rosling A."/>
        </authorList>
    </citation>
    <scope>NUCLEOTIDE SEQUENCE</scope>
    <source>
        <strain evidence="6">CL551</strain>
    </source>
</reference>
<gene>
    <name evidence="6" type="ORF">AMORRO_LOCUS6585</name>
</gene>
<keyword evidence="4" id="KW-0732">Signal</keyword>
<dbReference type="GO" id="GO:0009055">
    <property type="term" value="F:electron transfer activity"/>
    <property type="evidence" value="ECO:0007669"/>
    <property type="project" value="InterPro"/>
</dbReference>
<keyword evidence="1" id="KW-0479">Metal-binding</keyword>
<dbReference type="EMBL" id="CAJVPV010004442">
    <property type="protein sequence ID" value="CAG8573546.1"/>
    <property type="molecule type" value="Genomic_DNA"/>
</dbReference>
<dbReference type="Gene3D" id="2.60.40.420">
    <property type="entry name" value="Cupredoxins - blue copper proteins"/>
    <property type="match status" value="1"/>
</dbReference>
<organism evidence="6 7">
    <name type="scientific">Acaulospora morrowiae</name>
    <dbReference type="NCBI Taxonomy" id="94023"/>
    <lineage>
        <taxon>Eukaryota</taxon>
        <taxon>Fungi</taxon>
        <taxon>Fungi incertae sedis</taxon>
        <taxon>Mucoromycota</taxon>
        <taxon>Glomeromycotina</taxon>
        <taxon>Glomeromycetes</taxon>
        <taxon>Diversisporales</taxon>
        <taxon>Acaulosporaceae</taxon>
        <taxon>Acaulospora</taxon>
    </lineage>
</organism>
<evidence type="ECO:0000256" key="4">
    <source>
        <dbReference type="SAM" id="SignalP"/>
    </source>
</evidence>
<dbReference type="SUPFAM" id="SSF49503">
    <property type="entry name" value="Cupredoxins"/>
    <property type="match status" value="1"/>
</dbReference>
<feature type="region of interest" description="Disordered" evidence="3">
    <location>
        <begin position="69"/>
        <end position="88"/>
    </location>
</feature>
<name>A0A9N9BS97_9GLOM</name>
<feature type="chain" id="PRO_5040477155" evidence="4">
    <location>
        <begin position="27"/>
        <end position="179"/>
    </location>
</feature>
<dbReference type="Pfam" id="PF00127">
    <property type="entry name" value="Copper-bind"/>
    <property type="match status" value="1"/>
</dbReference>
<feature type="signal peptide" evidence="4">
    <location>
        <begin position="1"/>
        <end position="26"/>
    </location>
</feature>
<evidence type="ECO:0000259" key="5">
    <source>
        <dbReference type="Pfam" id="PF00127"/>
    </source>
</evidence>
<dbReference type="InterPro" id="IPR052953">
    <property type="entry name" value="Ser-rich/MCO-related"/>
</dbReference>
<dbReference type="InterPro" id="IPR008972">
    <property type="entry name" value="Cupredoxin"/>
</dbReference>
<dbReference type="InterPro" id="IPR000923">
    <property type="entry name" value="BlueCu_1"/>
</dbReference>
<dbReference type="GO" id="GO:0005507">
    <property type="term" value="F:copper ion binding"/>
    <property type="evidence" value="ECO:0007669"/>
    <property type="project" value="InterPro"/>
</dbReference>
<accession>A0A9N9BS97</accession>
<evidence type="ECO:0000256" key="1">
    <source>
        <dbReference type="ARBA" id="ARBA00022723"/>
    </source>
</evidence>
<keyword evidence="2" id="KW-0186">Copper</keyword>
<evidence type="ECO:0000313" key="7">
    <source>
        <dbReference type="Proteomes" id="UP000789342"/>
    </source>
</evidence>
<comment type="caution">
    <text evidence="6">The sequence shown here is derived from an EMBL/GenBank/DDBJ whole genome shotgun (WGS) entry which is preliminary data.</text>
</comment>
<protein>
    <submittedName>
        <fullName evidence="6">9994_t:CDS:1</fullName>
    </submittedName>
</protein>
<dbReference type="OrthoDB" id="2414264at2759"/>
<dbReference type="PANTHER" id="PTHR34883">
    <property type="entry name" value="SERINE-RICH PROTEIN, PUTATIVE-RELATED-RELATED"/>
    <property type="match status" value="1"/>
</dbReference>
<dbReference type="AlphaFoldDB" id="A0A9N9BS97"/>
<proteinExistence type="predicted"/>
<feature type="domain" description="Blue (type 1) copper" evidence="5">
    <location>
        <begin position="31"/>
        <end position="125"/>
    </location>
</feature>
<dbReference type="Proteomes" id="UP000789342">
    <property type="component" value="Unassembled WGS sequence"/>
</dbReference>
<keyword evidence="7" id="KW-1185">Reference proteome</keyword>
<feature type="compositionally biased region" description="Polar residues" evidence="3">
    <location>
        <begin position="69"/>
        <end position="78"/>
    </location>
</feature>
<evidence type="ECO:0000256" key="3">
    <source>
        <dbReference type="SAM" id="MobiDB-lite"/>
    </source>
</evidence>
<evidence type="ECO:0000313" key="6">
    <source>
        <dbReference type="EMBL" id="CAG8573546.1"/>
    </source>
</evidence>
<sequence>MANYKKSATPLLFMLASFLFAFEISAEIHNVTVGGGGTILAFNPQNITIKTNDTVVWYFSGGNHNVVQSDGPTGSCSPSEDGFRSLTSPPEGKFEQTFNQTKGIIFYFCAVQSHCASGMWGIIRINNTDNSNVPTPSTSNTASGTSVKSLAVGKFGFVDFRTVFIGVLASIVSLGFHST</sequence>